<proteinExistence type="predicted"/>
<reference evidence="3 4" key="1">
    <citation type="submission" date="2016-10" db="EMBL/GenBank/DDBJ databases">
        <title>Whole genome sequence of hyper active fibrinolysis bacterium Bacillus pumilus strain VV3 isolated from fermented rice.</title>
        <authorList>
            <person name="Mariadas V.A."/>
            <person name="Vijayaraghavan P."/>
            <person name="Dhandapani V."/>
        </authorList>
    </citation>
    <scope>NUCLEOTIDE SEQUENCE [LARGE SCALE GENOMIC DNA]</scope>
    <source>
        <strain evidence="3 4">VV3</strain>
    </source>
</reference>
<dbReference type="Gene3D" id="2.10.260.10">
    <property type="match status" value="1"/>
</dbReference>
<dbReference type="SUPFAM" id="SSF89447">
    <property type="entry name" value="AbrB/MazE/MraZ-like"/>
    <property type="match status" value="1"/>
</dbReference>
<name>A0AAC9NB67_9BACI</name>
<dbReference type="InterPro" id="IPR052731">
    <property type="entry name" value="B_subtilis_Trans_State_Reg"/>
</dbReference>
<gene>
    <name evidence="3" type="ORF">BK049_06220</name>
</gene>
<evidence type="ECO:0000313" key="3">
    <source>
        <dbReference type="EMBL" id="AOZ88327.1"/>
    </source>
</evidence>
<protein>
    <submittedName>
        <fullName evidence="3">Transcriptional regulator</fullName>
    </submittedName>
</protein>
<organism evidence="3 4">
    <name type="scientific">Bacillus xiamenensis</name>
    <dbReference type="NCBI Taxonomy" id="1178537"/>
    <lineage>
        <taxon>Bacteria</taxon>
        <taxon>Bacillati</taxon>
        <taxon>Bacillota</taxon>
        <taxon>Bacilli</taxon>
        <taxon>Bacillales</taxon>
        <taxon>Bacillaceae</taxon>
        <taxon>Bacillus</taxon>
    </lineage>
</organism>
<dbReference type="GO" id="GO:0003677">
    <property type="term" value="F:DNA binding"/>
    <property type="evidence" value="ECO:0007669"/>
    <property type="project" value="UniProtKB-UniRule"/>
</dbReference>
<keyword evidence="1" id="KW-0238">DNA-binding</keyword>
<dbReference type="InterPro" id="IPR040678">
    <property type="entry name" value="AbrB_C"/>
</dbReference>
<dbReference type="PANTHER" id="PTHR36432:SF4">
    <property type="entry name" value="TRANSITION STATE REGULATOR ABH-RELATED"/>
    <property type="match status" value="1"/>
</dbReference>
<accession>A0AAC9NB67</accession>
<evidence type="ECO:0000256" key="1">
    <source>
        <dbReference type="PROSITE-ProRule" id="PRU01076"/>
    </source>
</evidence>
<dbReference type="Proteomes" id="UP000177709">
    <property type="component" value="Chromosome"/>
</dbReference>
<sequence>MQEGVNLINEDYVRHIDKFGRVVLPTDVRKRLKIRPQDFIEIYQEEGRIVIKPYWQDKPCIVTGQVTCSNKALSGGVVVSPEGARLLLQDLLALRLQKEI</sequence>
<dbReference type="NCBIfam" id="TIGR01439">
    <property type="entry name" value="lp_hng_hel_AbrB"/>
    <property type="match status" value="1"/>
</dbReference>
<dbReference type="Pfam" id="PF04014">
    <property type="entry name" value="MazE_antitoxin"/>
    <property type="match status" value="1"/>
</dbReference>
<dbReference type="EMBL" id="CP017786">
    <property type="protein sequence ID" value="AOZ88327.1"/>
    <property type="molecule type" value="Genomic_DNA"/>
</dbReference>
<dbReference type="Pfam" id="PF18277">
    <property type="entry name" value="AbrB_C"/>
    <property type="match status" value="1"/>
</dbReference>
<dbReference type="PROSITE" id="PS51740">
    <property type="entry name" value="SPOVT_ABRB"/>
    <property type="match status" value="1"/>
</dbReference>
<evidence type="ECO:0000313" key="4">
    <source>
        <dbReference type="Proteomes" id="UP000177709"/>
    </source>
</evidence>
<dbReference type="SMART" id="SM00966">
    <property type="entry name" value="SpoVT_AbrB"/>
    <property type="match status" value="1"/>
</dbReference>
<feature type="domain" description="SpoVT-AbrB" evidence="2">
    <location>
        <begin position="11"/>
        <end position="56"/>
    </location>
</feature>
<dbReference type="PANTHER" id="PTHR36432">
    <property type="match status" value="1"/>
</dbReference>
<dbReference type="AlphaFoldDB" id="A0AAC9NB67"/>
<dbReference type="InterPro" id="IPR007159">
    <property type="entry name" value="SpoVT-AbrB_dom"/>
</dbReference>
<dbReference type="KEGG" id="bxi:BK049_06220"/>
<dbReference type="InterPro" id="IPR037914">
    <property type="entry name" value="SpoVT-AbrB_sf"/>
</dbReference>
<evidence type="ECO:0000259" key="2">
    <source>
        <dbReference type="PROSITE" id="PS51740"/>
    </source>
</evidence>